<dbReference type="Proteomes" id="UP000183900">
    <property type="component" value="Unassembled WGS sequence"/>
</dbReference>
<dbReference type="FunFam" id="2.40.50.140:FF:000009">
    <property type="entry name" value="Elongation factor P"/>
    <property type="match status" value="1"/>
</dbReference>
<dbReference type="InterPro" id="IPR013185">
    <property type="entry name" value="Transl_elong_KOW-like"/>
</dbReference>
<comment type="similarity">
    <text evidence="3 7 9">Belongs to the elongation factor P family.</text>
</comment>
<dbReference type="GO" id="GO:0005829">
    <property type="term" value="C:cytosol"/>
    <property type="evidence" value="ECO:0007669"/>
    <property type="project" value="UniProtKB-ARBA"/>
</dbReference>
<dbReference type="InterPro" id="IPR012340">
    <property type="entry name" value="NA-bd_OB-fold"/>
</dbReference>
<keyword evidence="5 7" id="KW-0251">Elongation factor</keyword>
<evidence type="ECO:0000256" key="7">
    <source>
        <dbReference type="HAMAP-Rule" id="MF_00141"/>
    </source>
</evidence>
<dbReference type="Gene3D" id="2.30.30.30">
    <property type="match status" value="1"/>
</dbReference>
<dbReference type="PIRSF" id="PIRSF005901">
    <property type="entry name" value="EF-P"/>
    <property type="match status" value="1"/>
</dbReference>
<evidence type="ECO:0000256" key="1">
    <source>
        <dbReference type="ARBA" id="ARBA00004496"/>
    </source>
</evidence>
<organism evidence="12 13">
    <name type="scientific">Pannonibacter indicus</name>
    <dbReference type="NCBI Taxonomy" id="466044"/>
    <lineage>
        <taxon>Bacteria</taxon>
        <taxon>Pseudomonadati</taxon>
        <taxon>Pseudomonadota</taxon>
        <taxon>Alphaproteobacteria</taxon>
        <taxon>Hyphomicrobiales</taxon>
        <taxon>Stappiaceae</taxon>
        <taxon>Pannonibacter</taxon>
    </lineage>
</organism>
<evidence type="ECO:0000256" key="2">
    <source>
        <dbReference type="ARBA" id="ARBA00004815"/>
    </source>
</evidence>
<dbReference type="NCBIfam" id="NF001810">
    <property type="entry name" value="PRK00529.1"/>
    <property type="match status" value="1"/>
</dbReference>
<dbReference type="GO" id="GO:0043043">
    <property type="term" value="P:peptide biosynthetic process"/>
    <property type="evidence" value="ECO:0007669"/>
    <property type="project" value="InterPro"/>
</dbReference>
<evidence type="ECO:0000313" key="13">
    <source>
        <dbReference type="Proteomes" id="UP000183900"/>
    </source>
</evidence>
<dbReference type="EMBL" id="CYHE01000010">
    <property type="protein sequence ID" value="CUA98666.1"/>
    <property type="molecule type" value="Genomic_DNA"/>
</dbReference>
<comment type="function">
    <text evidence="7">Involved in peptide bond synthesis. Stimulates efficient translation and peptide-bond synthesis on native or reconstituted 70S ribosomes in vitro. Probably functions indirectly by altering the affinity of the ribosome for aminoacyl-tRNA, thus increasing their reactivity as acceptors for peptidyl transferase.</text>
</comment>
<dbReference type="InterPro" id="IPR001059">
    <property type="entry name" value="Transl_elong_P/YeiP_cen"/>
</dbReference>
<dbReference type="Pfam" id="PF09285">
    <property type="entry name" value="Elong-fact-P_C"/>
    <property type="match status" value="1"/>
</dbReference>
<dbReference type="Pfam" id="PF01132">
    <property type="entry name" value="EFP"/>
    <property type="match status" value="1"/>
</dbReference>
<name>A0A0K6I6G1_9HYPH</name>
<dbReference type="RefSeq" id="WP_055456416.1">
    <property type="nucleotide sequence ID" value="NZ_CYHE01000010.1"/>
</dbReference>
<dbReference type="InterPro" id="IPR020599">
    <property type="entry name" value="Transl_elong_fac_P/YeiP"/>
</dbReference>
<feature type="domain" description="Elongation factor P C-terminal" evidence="10">
    <location>
        <begin position="130"/>
        <end position="185"/>
    </location>
</feature>
<keyword evidence="13" id="KW-1185">Reference proteome</keyword>
<dbReference type="AlphaFoldDB" id="A0A0K6I6G1"/>
<proteinExistence type="inferred from homology"/>
<dbReference type="InterPro" id="IPR011768">
    <property type="entry name" value="Transl_elongation_fac_P"/>
</dbReference>
<dbReference type="PANTHER" id="PTHR30053:SF14">
    <property type="entry name" value="TRANSLATION ELONGATION FACTOR KOW-LIKE DOMAIN-CONTAINING PROTEIN"/>
    <property type="match status" value="1"/>
</dbReference>
<dbReference type="NCBIfam" id="TIGR00038">
    <property type="entry name" value="efp"/>
    <property type="match status" value="1"/>
</dbReference>
<evidence type="ECO:0000256" key="3">
    <source>
        <dbReference type="ARBA" id="ARBA00009479"/>
    </source>
</evidence>
<dbReference type="Pfam" id="PF08207">
    <property type="entry name" value="EFP_N"/>
    <property type="match status" value="1"/>
</dbReference>
<reference evidence="13" key="1">
    <citation type="submission" date="2015-08" db="EMBL/GenBank/DDBJ databases">
        <authorList>
            <person name="Varghese N."/>
        </authorList>
    </citation>
    <scope>NUCLEOTIDE SEQUENCE [LARGE SCALE GENOMIC DNA]</scope>
    <source>
        <strain evidence="13">DSM 23407</strain>
    </source>
</reference>
<evidence type="ECO:0000256" key="9">
    <source>
        <dbReference type="RuleBase" id="RU004389"/>
    </source>
</evidence>
<dbReference type="UniPathway" id="UPA00345"/>
<gene>
    <name evidence="7" type="primary">efp</name>
    <name evidence="12" type="ORF">Ga0061067_11089</name>
</gene>
<dbReference type="SUPFAM" id="SSF50249">
    <property type="entry name" value="Nucleic acid-binding proteins"/>
    <property type="match status" value="2"/>
</dbReference>
<dbReference type="GO" id="GO:0003746">
    <property type="term" value="F:translation elongation factor activity"/>
    <property type="evidence" value="ECO:0007669"/>
    <property type="project" value="UniProtKB-UniRule"/>
</dbReference>
<dbReference type="SMART" id="SM01185">
    <property type="entry name" value="EFP"/>
    <property type="match status" value="1"/>
</dbReference>
<dbReference type="FunFam" id="2.30.30.30:FF:000003">
    <property type="entry name" value="Elongation factor P"/>
    <property type="match status" value="1"/>
</dbReference>
<dbReference type="Gene3D" id="2.40.50.140">
    <property type="entry name" value="Nucleic acid-binding proteins"/>
    <property type="match status" value="2"/>
</dbReference>
<evidence type="ECO:0000256" key="6">
    <source>
        <dbReference type="ARBA" id="ARBA00022917"/>
    </source>
</evidence>
<evidence type="ECO:0000256" key="4">
    <source>
        <dbReference type="ARBA" id="ARBA00022490"/>
    </source>
</evidence>
<dbReference type="InterPro" id="IPR014722">
    <property type="entry name" value="Rib_uL2_dom2"/>
</dbReference>
<comment type="subcellular location">
    <subcellularLocation>
        <location evidence="1 7">Cytoplasm</location>
    </subcellularLocation>
</comment>
<keyword evidence="4 7" id="KW-0963">Cytoplasm</keyword>
<dbReference type="SUPFAM" id="SSF50104">
    <property type="entry name" value="Translation proteins SH3-like domain"/>
    <property type="match status" value="1"/>
</dbReference>
<dbReference type="InterPro" id="IPR015365">
    <property type="entry name" value="Elong-fact-P_C"/>
</dbReference>
<evidence type="ECO:0000259" key="10">
    <source>
        <dbReference type="SMART" id="SM00841"/>
    </source>
</evidence>
<dbReference type="HAMAP" id="MF_00141">
    <property type="entry name" value="EF_P"/>
    <property type="match status" value="1"/>
</dbReference>
<evidence type="ECO:0000256" key="8">
    <source>
        <dbReference type="NCBIfam" id="TIGR00038"/>
    </source>
</evidence>
<evidence type="ECO:0000313" key="12">
    <source>
        <dbReference type="EMBL" id="CUA98666.1"/>
    </source>
</evidence>
<dbReference type="PROSITE" id="PS01275">
    <property type="entry name" value="EFP"/>
    <property type="match status" value="1"/>
</dbReference>
<dbReference type="FunFam" id="2.40.50.140:FF:000004">
    <property type="entry name" value="Elongation factor P"/>
    <property type="match status" value="1"/>
</dbReference>
<dbReference type="CDD" id="cd04470">
    <property type="entry name" value="S1_EF-P_repeat_1"/>
    <property type="match status" value="1"/>
</dbReference>
<dbReference type="SMART" id="SM00841">
    <property type="entry name" value="Elong-fact-P_C"/>
    <property type="match status" value="1"/>
</dbReference>
<dbReference type="InterPro" id="IPR008991">
    <property type="entry name" value="Translation_prot_SH3-like_sf"/>
</dbReference>
<accession>A0A0K6I6G1</accession>
<dbReference type="InterPro" id="IPR013852">
    <property type="entry name" value="Transl_elong_P/YeiP_CS"/>
</dbReference>
<feature type="domain" description="Translation elongation factor P/YeiP central" evidence="11">
    <location>
        <begin position="68"/>
        <end position="122"/>
    </location>
</feature>
<evidence type="ECO:0000259" key="11">
    <source>
        <dbReference type="SMART" id="SM01185"/>
    </source>
</evidence>
<sequence length="187" mass="21220">MKINGNEIKPGNVLQHQETLWAVVKVDHVKPGKGGAFAQVEMKNLIDGRKLNERFRSEDKVERVRLEQKDFQFLYIQEDVLIFMDTETYEQLELQKDFVGDRAAFLQDGMMVTVELHEEKPIGITLPQFVTLQITEADAVVKGQTQSSSYKPAILENGVRVLVPPFITAGEKIVVDTGTVEYVRRAD</sequence>
<dbReference type="OrthoDB" id="9801844at2"/>
<comment type="pathway">
    <text evidence="2 7">Protein biosynthesis; polypeptide chain elongation.</text>
</comment>
<dbReference type="PANTHER" id="PTHR30053">
    <property type="entry name" value="ELONGATION FACTOR P"/>
    <property type="match status" value="1"/>
</dbReference>
<evidence type="ECO:0000256" key="5">
    <source>
        <dbReference type="ARBA" id="ARBA00022768"/>
    </source>
</evidence>
<keyword evidence="6 7" id="KW-0648">Protein biosynthesis</keyword>
<protein>
    <recommendedName>
        <fullName evidence="7 8">Elongation factor P</fullName>
        <shortName evidence="7">EF-P</shortName>
    </recommendedName>
</protein>
<dbReference type="CDD" id="cd05794">
    <property type="entry name" value="S1_EF-P_repeat_2"/>
    <property type="match status" value="1"/>
</dbReference>